<keyword evidence="2" id="KW-1185">Reference proteome</keyword>
<accession>A0ABS6FI69</accession>
<protein>
    <recommendedName>
        <fullName evidence="3">DUF2262 domain-containing protein</fullName>
    </recommendedName>
</protein>
<dbReference type="RefSeq" id="WP_216549593.1">
    <property type="nucleotide sequence ID" value="NZ_JAHLQO010000005.1"/>
</dbReference>
<evidence type="ECO:0008006" key="3">
    <source>
        <dbReference type="Google" id="ProtNLM"/>
    </source>
</evidence>
<dbReference type="EMBL" id="JAHLQO010000005">
    <property type="protein sequence ID" value="MBU5669753.1"/>
    <property type="molecule type" value="Genomic_DNA"/>
</dbReference>
<evidence type="ECO:0000313" key="2">
    <source>
        <dbReference type="Proteomes" id="UP000783742"/>
    </source>
</evidence>
<proteinExistence type="predicted"/>
<comment type="caution">
    <text evidence="1">The sequence shown here is derived from an EMBL/GenBank/DDBJ whole genome shotgun (WGS) entry which is preliminary data.</text>
</comment>
<dbReference type="Proteomes" id="UP000783742">
    <property type="component" value="Unassembled WGS sequence"/>
</dbReference>
<sequence>MRVKPFNSVFSFHDCRIENIEEEKSKITLYFDDGYTFKENNEGQADYAMTNPRLVFHLDESIEYPSSEELNEIITGIIKEFDEDFEDLDFPTEEFEVSNITIKLFEENTYKKITLKEFLEYDFEVINESFGYCYARFSGIVTKWDKDFSADASIEIFYNNDLELIYDDLVELEKQEDL</sequence>
<evidence type="ECO:0000313" key="1">
    <source>
        <dbReference type="EMBL" id="MBU5669753.1"/>
    </source>
</evidence>
<name>A0ABS6FI69_9FIRM</name>
<organism evidence="1 2">
    <name type="scientific">Peptoniphilus ovalis</name>
    <dbReference type="NCBI Taxonomy" id="2841503"/>
    <lineage>
        <taxon>Bacteria</taxon>
        <taxon>Bacillati</taxon>
        <taxon>Bacillota</taxon>
        <taxon>Tissierellia</taxon>
        <taxon>Tissierellales</taxon>
        <taxon>Peptoniphilaceae</taxon>
        <taxon>Peptoniphilus</taxon>
    </lineage>
</organism>
<reference evidence="1 2" key="1">
    <citation type="submission" date="2021-06" db="EMBL/GenBank/DDBJ databases">
        <authorList>
            <person name="Sun Q."/>
            <person name="Li D."/>
        </authorList>
    </citation>
    <scope>NUCLEOTIDE SEQUENCE [LARGE SCALE GENOMIC DNA]</scope>
    <source>
        <strain evidence="1 2">MSJ-1</strain>
    </source>
</reference>
<gene>
    <name evidence="1" type="ORF">KQI68_07885</name>
</gene>